<dbReference type="GO" id="GO:0004875">
    <property type="term" value="F:complement receptor activity"/>
    <property type="evidence" value="ECO:0007669"/>
    <property type="project" value="TreeGrafter"/>
</dbReference>
<dbReference type="PANTHER" id="PTHR24225:SF5">
    <property type="entry name" value="G-PROTEIN COUPLED RECEPTOR 33-RELATED"/>
    <property type="match status" value="1"/>
</dbReference>
<evidence type="ECO:0000256" key="7">
    <source>
        <dbReference type="ARBA" id="ARBA00023157"/>
    </source>
</evidence>
<evidence type="ECO:0000256" key="15">
    <source>
        <dbReference type="SAM" id="Phobius"/>
    </source>
</evidence>
<feature type="transmembrane region" description="Helical" evidence="15">
    <location>
        <begin position="89"/>
        <end position="112"/>
    </location>
</feature>
<keyword evidence="8 18" id="KW-0675">Receptor</keyword>
<comment type="subcellular location">
    <subcellularLocation>
        <location evidence="1">Cell membrane</location>
        <topology evidence="1">Multi-pass membrane protein</topology>
    </subcellularLocation>
</comment>
<evidence type="ECO:0000313" key="19">
    <source>
        <dbReference type="RefSeq" id="XP_027428621.1"/>
    </source>
</evidence>
<dbReference type="InterPro" id="IPR000276">
    <property type="entry name" value="GPCR_Rhodpsn"/>
</dbReference>
<keyword evidence="6 15" id="KW-0472">Membrane</keyword>
<feature type="transmembrane region" description="Helical" evidence="15">
    <location>
        <begin position="260"/>
        <end position="284"/>
    </location>
</feature>
<evidence type="ECO:0000256" key="2">
    <source>
        <dbReference type="ARBA" id="ARBA00022475"/>
    </source>
</evidence>
<dbReference type="GO" id="GO:0005886">
    <property type="term" value="C:plasma membrane"/>
    <property type="evidence" value="ECO:0007669"/>
    <property type="project" value="UniProtKB-SubCell"/>
</dbReference>
<organism evidence="17 21">
    <name type="scientific">Zalophus californianus</name>
    <name type="common">California sealion</name>
    <dbReference type="NCBI Taxonomy" id="9704"/>
    <lineage>
        <taxon>Eukaryota</taxon>
        <taxon>Metazoa</taxon>
        <taxon>Chordata</taxon>
        <taxon>Craniata</taxon>
        <taxon>Vertebrata</taxon>
        <taxon>Euteleostomi</taxon>
        <taxon>Mammalia</taxon>
        <taxon>Eutheria</taxon>
        <taxon>Laurasiatheria</taxon>
        <taxon>Carnivora</taxon>
        <taxon>Caniformia</taxon>
        <taxon>Pinnipedia</taxon>
        <taxon>Otariidae</taxon>
        <taxon>Zalophus</taxon>
    </lineage>
</organism>
<evidence type="ECO:0000256" key="3">
    <source>
        <dbReference type="ARBA" id="ARBA00022692"/>
    </source>
</evidence>
<keyword evidence="7" id="KW-1015">Disulfide bond</keyword>
<comment type="similarity">
    <text evidence="11">Belongs to the chemokine-like receptor (CMKLR) family.</text>
</comment>
<accession>A0A6J2BFN0</accession>
<evidence type="ECO:0000313" key="17">
    <source>
        <dbReference type="Proteomes" id="UP000515165"/>
    </source>
</evidence>
<dbReference type="GeneID" id="113910538"/>
<keyword evidence="5" id="KW-0297">G-protein coupled receptor</keyword>
<keyword evidence="2" id="KW-1003">Cell membrane</keyword>
<keyword evidence="17" id="KW-1185">Reference proteome</keyword>
<evidence type="ECO:0000256" key="11">
    <source>
        <dbReference type="ARBA" id="ARBA00025736"/>
    </source>
</evidence>
<dbReference type="RefSeq" id="XP_027428620.1">
    <property type="nucleotide sequence ID" value="XM_027572819.1"/>
</dbReference>
<dbReference type="InterPro" id="IPR000826">
    <property type="entry name" value="Formyl_rcpt-rel"/>
</dbReference>
<dbReference type="RefSeq" id="XP_027428623.1">
    <property type="nucleotide sequence ID" value="XM_027572822.1"/>
</dbReference>
<evidence type="ECO:0000256" key="9">
    <source>
        <dbReference type="ARBA" id="ARBA00023180"/>
    </source>
</evidence>
<evidence type="ECO:0000256" key="5">
    <source>
        <dbReference type="ARBA" id="ARBA00023040"/>
    </source>
</evidence>
<proteinExistence type="inferred from homology"/>
<dbReference type="Gene3D" id="1.20.1070.10">
    <property type="entry name" value="Rhodopsin 7-helix transmembrane proteins"/>
    <property type="match status" value="1"/>
</dbReference>
<keyword evidence="9" id="KW-0325">Glycoprotein</keyword>
<reference evidence="18 19" key="1">
    <citation type="submission" date="2025-04" db="UniProtKB">
        <authorList>
            <consortium name="RefSeq"/>
        </authorList>
    </citation>
    <scope>IDENTIFICATION</scope>
    <source>
        <tissue evidence="18 19">Blood</tissue>
    </source>
</reference>
<dbReference type="AlphaFoldDB" id="A0A6J2BFN0"/>
<evidence type="ECO:0000256" key="1">
    <source>
        <dbReference type="ARBA" id="ARBA00004651"/>
    </source>
</evidence>
<dbReference type="GO" id="GO:0006954">
    <property type="term" value="P:inflammatory response"/>
    <property type="evidence" value="ECO:0007669"/>
    <property type="project" value="TreeGrafter"/>
</dbReference>
<dbReference type="PROSITE" id="PS50262">
    <property type="entry name" value="G_PROTEIN_RECEP_F1_2"/>
    <property type="match status" value="1"/>
</dbReference>
<feature type="transmembrane region" description="Helical" evidence="15">
    <location>
        <begin position="163"/>
        <end position="183"/>
    </location>
</feature>
<comment type="function">
    <text evidence="12">Orphan receptor; could be a chemoattractant receptor.</text>
</comment>
<feature type="transmembrane region" description="Helical" evidence="15">
    <location>
        <begin position="203"/>
        <end position="225"/>
    </location>
</feature>
<dbReference type="OrthoDB" id="6117944at2759"/>
<gene>
    <name evidence="18 19 20 21" type="primary">GPR33</name>
</gene>
<dbReference type="KEGG" id="zca:113910538"/>
<name>A0A6J2BFN0_ZALCA</name>
<feature type="region of interest" description="Disordered" evidence="14">
    <location>
        <begin position="1"/>
        <end position="38"/>
    </location>
</feature>
<evidence type="ECO:0000256" key="10">
    <source>
        <dbReference type="ARBA" id="ARBA00023224"/>
    </source>
</evidence>
<dbReference type="Proteomes" id="UP000515165">
    <property type="component" value="Chromosome 6"/>
</dbReference>
<keyword evidence="3 15" id="KW-0812">Transmembrane</keyword>
<dbReference type="RefSeq" id="XP_027428622.1">
    <property type="nucleotide sequence ID" value="XM_027572821.1"/>
</dbReference>
<dbReference type="Pfam" id="PF00001">
    <property type="entry name" value="7tm_1"/>
    <property type="match status" value="1"/>
</dbReference>
<evidence type="ECO:0000313" key="21">
    <source>
        <dbReference type="RefSeq" id="XP_027428623.1"/>
    </source>
</evidence>
<feature type="transmembrane region" description="Helical" evidence="15">
    <location>
        <begin position="124"/>
        <end position="143"/>
    </location>
</feature>
<dbReference type="InterPro" id="IPR017452">
    <property type="entry name" value="GPCR_Rhodpsn_7TM"/>
</dbReference>
<feature type="transmembrane region" description="Helical" evidence="15">
    <location>
        <begin position="334"/>
        <end position="360"/>
    </location>
</feature>
<dbReference type="CTD" id="2856"/>
<evidence type="ECO:0000259" key="16">
    <source>
        <dbReference type="PROSITE" id="PS50262"/>
    </source>
</evidence>
<keyword evidence="4 15" id="KW-1133">Transmembrane helix</keyword>
<evidence type="ECO:0000256" key="6">
    <source>
        <dbReference type="ARBA" id="ARBA00023136"/>
    </source>
</evidence>
<evidence type="ECO:0000256" key="8">
    <source>
        <dbReference type="ARBA" id="ARBA00023170"/>
    </source>
</evidence>
<evidence type="ECO:0000256" key="12">
    <source>
        <dbReference type="ARBA" id="ARBA00037161"/>
    </source>
</evidence>
<dbReference type="GO" id="GO:0007204">
    <property type="term" value="P:positive regulation of cytosolic calcium ion concentration"/>
    <property type="evidence" value="ECO:0007669"/>
    <property type="project" value="TreeGrafter"/>
</dbReference>
<evidence type="ECO:0000313" key="20">
    <source>
        <dbReference type="RefSeq" id="XP_027428622.1"/>
    </source>
</evidence>
<feature type="compositionally biased region" description="Basic and acidic residues" evidence="14">
    <location>
        <begin position="18"/>
        <end position="35"/>
    </location>
</feature>
<dbReference type="FunFam" id="1.20.1070.10:FF:000034">
    <property type="entry name" value="G-protein coupled receptor 1"/>
    <property type="match status" value="1"/>
</dbReference>
<dbReference type="RefSeq" id="XP_027428621.1">
    <property type="nucleotide sequence ID" value="XM_027572820.1"/>
</dbReference>
<dbReference type="GO" id="GO:0004930">
    <property type="term" value="F:G protein-coupled receptor activity"/>
    <property type="evidence" value="ECO:0007669"/>
    <property type="project" value="UniProtKB-KW"/>
</dbReference>
<evidence type="ECO:0000313" key="18">
    <source>
        <dbReference type="RefSeq" id="XP_027428620.1"/>
    </source>
</evidence>
<feature type="transmembrane region" description="Helical" evidence="15">
    <location>
        <begin position="305"/>
        <end position="322"/>
    </location>
</feature>
<sequence length="399" mass="45706">MIRWSEATGALQRKRRETSKEGRDQEETEQEKNQDTETADLESLWPALDHLTCRCNSKVIMDLVNFTDLLNVSTLVRNSTHFAVPASNVVIAFLLCMSVIIGTITNGLYLWVLKFKMKKTVNTLLFFHLILSYFMSTLILPFIATTYLQDNHWSFGNAMCKVFNATLSAGMFASIFFLSAISVDRYLLTLHPVWSQLHRTPRWATGIILGIWLSATALGMPYLVFRETQDDHKGRVTCQNNYAASPNWESKKMQTLGKGIHVACFISRFLLGFLLPFFIISICYKRVADKMKERGLFKSNKPFRVMVTAILSFFVCWMPYHVHQGLLLTKHQSVLVQVTQILTVITISFNELFSPTLYLFTGENFKNIFKKSILALFESTFSEDSLAERTQNLNSEAYI</sequence>
<keyword evidence="10" id="KW-0807">Transducer</keyword>
<feature type="domain" description="G-protein coupled receptors family 1 profile" evidence="16">
    <location>
        <begin position="105"/>
        <end position="358"/>
    </location>
</feature>
<evidence type="ECO:0000256" key="4">
    <source>
        <dbReference type="ARBA" id="ARBA00022989"/>
    </source>
</evidence>
<dbReference type="GO" id="GO:0007200">
    <property type="term" value="P:phospholipase C-activating G protein-coupled receptor signaling pathway"/>
    <property type="evidence" value="ECO:0007669"/>
    <property type="project" value="TreeGrafter"/>
</dbReference>
<dbReference type="SUPFAM" id="SSF81321">
    <property type="entry name" value="Family A G protein-coupled receptor-like"/>
    <property type="match status" value="1"/>
</dbReference>
<dbReference type="PRINTS" id="PR00237">
    <property type="entry name" value="GPCRRHODOPSN"/>
</dbReference>
<evidence type="ECO:0000256" key="13">
    <source>
        <dbReference type="ARBA" id="ARBA00039587"/>
    </source>
</evidence>
<evidence type="ECO:0000256" key="14">
    <source>
        <dbReference type="SAM" id="MobiDB-lite"/>
    </source>
</evidence>
<dbReference type="PANTHER" id="PTHR24225">
    <property type="entry name" value="CHEMOTACTIC RECEPTOR"/>
    <property type="match status" value="1"/>
</dbReference>
<dbReference type="PRINTS" id="PR00526">
    <property type="entry name" value="FMETLEUPHER"/>
</dbReference>
<protein>
    <recommendedName>
        <fullName evidence="13">Probable G-protein coupled receptor 33</fullName>
    </recommendedName>
</protein>